<accession>A0A261UQT4</accession>
<keyword evidence="2" id="KW-0269">Exonuclease</keyword>
<evidence type="ECO:0000259" key="1">
    <source>
        <dbReference type="Pfam" id="PF09588"/>
    </source>
</evidence>
<gene>
    <name evidence="2" type="ORF">CAL28_10505</name>
</gene>
<dbReference type="InterPro" id="IPR011335">
    <property type="entry name" value="Restrct_endonuc-II-like"/>
</dbReference>
<feature type="domain" description="YqaJ viral recombinase" evidence="1">
    <location>
        <begin position="11"/>
        <end position="167"/>
    </location>
</feature>
<keyword evidence="2" id="KW-0540">Nuclease</keyword>
<dbReference type="InterPro" id="IPR019080">
    <property type="entry name" value="YqaJ_viral_recombinase"/>
</dbReference>
<dbReference type="PANTHER" id="PTHR46609">
    <property type="entry name" value="EXONUCLEASE, PHAGE-TYPE/RECB, C-TERMINAL DOMAIN-CONTAINING PROTEIN"/>
    <property type="match status" value="1"/>
</dbReference>
<dbReference type="Gene3D" id="3.90.320.10">
    <property type="match status" value="1"/>
</dbReference>
<keyword evidence="2" id="KW-0378">Hydrolase</keyword>
<reference evidence="3" key="1">
    <citation type="submission" date="2017-05" db="EMBL/GenBank/DDBJ databases">
        <title>Complete and WGS of Bordetella genogroups.</title>
        <authorList>
            <person name="Spilker T."/>
            <person name="Lipuma J."/>
        </authorList>
    </citation>
    <scope>NUCLEOTIDE SEQUENCE [LARGE SCALE GENOMIC DNA]</scope>
    <source>
        <strain evidence="3">AU8856</strain>
    </source>
</reference>
<dbReference type="CDD" id="cd22343">
    <property type="entry name" value="PDDEXK_lambda_exonuclease-like"/>
    <property type="match status" value="1"/>
</dbReference>
<proteinExistence type="predicted"/>
<dbReference type="GO" id="GO:0004527">
    <property type="term" value="F:exonuclease activity"/>
    <property type="evidence" value="ECO:0007669"/>
    <property type="project" value="UniProtKB-KW"/>
</dbReference>
<dbReference type="InterPro" id="IPR011604">
    <property type="entry name" value="PDDEXK-like_dom_sf"/>
</dbReference>
<comment type="caution">
    <text evidence="2">The sequence shown here is derived from an EMBL/GenBank/DDBJ whole genome shotgun (WGS) entry which is preliminary data.</text>
</comment>
<dbReference type="PANTHER" id="PTHR46609:SF6">
    <property type="entry name" value="EXONUCLEASE, PHAGE-TYPE_RECB, C-TERMINAL DOMAIN-CONTAINING PROTEIN-RELATED"/>
    <property type="match status" value="1"/>
</dbReference>
<dbReference type="AlphaFoldDB" id="A0A261UQT4"/>
<dbReference type="Proteomes" id="UP000215767">
    <property type="component" value="Unassembled WGS sequence"/>
</dbReference>
<protein>
    <submittedName>
        <fullName evidence="2">Exonuclease</fullName>
    </submittedName>
</protein>
<dbReference type="Pfam" id="PF09588">
    <property type="entry name" value="YqaJ"/>
    <property type="match status" value="1"/>
</dbReference>
<sequence>MEPIIEQRSAEWRQQRAGKITASNFAAALAMTPGEGVYKSGPKRGQPKIARPTAERTHLMYELAFERLAGIPRHEVGGRSLSWGRDLEDPAKEAYEIDTGNIVVASGFVLHPVHQCIGASPDGLVSTDGGIEMKCPHDEAVHIQTWLEGMPEDHIPQVQGNMLVTGRAWWDFISYDPRQGEKWRLYVQRIPRDDAYINTKLLPGLLQFEAELQAMVETLRRKAA</sequence>
<evidence type="ECO:0000313" key="2">
    <source>
        <dbReference type="EMBL" id="OZI63283.1"/>
    </source>
</evidence>
<dbReference type="EMBL" id="NEVS01000004">
    <property type="protein sequence ID" value="OZI63283.1"/>
    <property type="molecule type" value="Genomic_DNA"/>
</dbReference>
<evidence type="ECO:0000313" key="3">
    <source>
        <dbReference type="Proteomes" id="UP000215767"/>
    </source>
</evidence>
<dbReference type="OrthoDB" id="1245848at2"/>
<organism evidence="2 3">
    <name type="scientific">Bordetella genomosp. 11</name>
    <dbReference type="NCBI Taxonomy" id="1416808"/>
    <lineage>
        <taxon>Bacteria</taxon>
        <taxon>Pseudomonadati</taxon>
        <taxon>Pseudomonadota</taxon>
        <taxon>Betaproteobacteria</taxon>
        <taxon>Burkholderiales</taxon>
        <taxon>Alcaligenaceae</taxon>
        <taxon>Bordetella</taxon>
    </lineage>
</organism>
<dbReference type="InterPro" id="IPR051703">
    <property type="entry name" value="NF-kappa-B_Signaling_Reg"/>
</dbReference>
<name>A0A261UQT4_9BORD</name>
<dbReference type="SUPFAM" id="SSF52980">
    <property type="entry name" value="Restriction endonuclease-like"/>
    <property type="match status" value="1"/>
</dbReference>
<keyword evidence="3" id="KW-1185">Reference proteome</keyword>